<sequence length="379" mass="43927">MWALGKIMRCPEVPKVYIGSFWPYWSDKNVLLRDAIKEDLDAVVKEIIDLPNSYHHKRVNDVVRRARNVGHLRIHSYVMDEIVRQKMFFKRTPEAVDTETEPQKLRDIYRTIVMKRRIVLNDLPDPETFHNKAKKTESKDWSRIDPRLEKLLNSFIDTDVSPIVKRTLEEKKIDVPFKVPRKDFNNLVKRKKLPEFLPPSSSEAGSQKEEKKSEKEGEQKSPKHAKKRSKKDSESGSKKEKGESSLRKDKEENDAEKEKDKERERDEGSPPKREKSSAKKDEGSPPKREKSSARKDEGSPPKREKSSAKKDERSTRKRDEDGENGADEKEKERSKSKHGSKRSTKRADEEKAKGEGKGGHRHSEREGGTKFSFQVVQMA</sequence>
<evidence type="ECO:0000313" key="3">
    <source>
        <dbReference type="EMBL" id="VDN35555.1"/>
    </source>
</evidence>
<dbReference type="WBParaSite" id="GPUH_0002024101-mRNA-1">
    <property type="protein sequence ID" value="GPUH_0002024101-mRNA-1"/>
    <property type="gene ID" value="GPUH_0002024101"/>
</dbReference>
<gene>
    <name evidence="3" type="ORF">GPUH_LOCUS20216</name>
</gene>
<dbReference type="OrthoDB" id="1716625at2759"/>
<protein>
    <submittedName>
        <fullName evidence="5">DUF5600 domain-containing protein</fullName>
    </submittedName>
</protein>
<feature type="compositionally biased region" description="Basic and acidic residues" evidence="1">
    <location>
        <begin position="345"/>
        <end position="368"/>
    </location>
</feature>
<organism evidence="5">
    <name type="scientific">Gongylonema pulchrum</name>
    <dbReference type="NCBI Taxonomy" id="637853"/>
    <lineage>
        <taxon>Eukaryota</taxon>
        <taxon>Metazoa</taxon>
        <taxon>Ecdysozoa</taxon>
        <taxon>Nematoda</taxon>
        <taxon>Chromadorea</taxon>
        <taxon>Rhabditida</taxon>
        <taxon>Spirurina</taxon>
        <taxon>Spiruromorpha</taxon>
        <taxon>Spiruroidea</taxon>
        <taxon>Gongylonematidae</taxon>
        <taxon>Gongylonema</taxon>
    </lineage>
</organism>
<dbReference type="Pfam" id="PF18150">
    <property type="entry name" value="DUF5600"/>
    <property type="match status" value="1"/>
</dbReference>
<feature type="compositionally biased region" description="Basic residues" evidence="1">
    <location>
        <begin position="334"/>
        <end position="344"/>
    </location>
</feature>
<dbReference type="Gene3D" id="1.10.268.20">
    <property type="match status" value="1"/>
</dbReference>
<feature type="region of interest" description="Disordered" evidence="1">
    <location>
        <begin position="195"/>
        <end position="379"/>
    </location>
</feature>
<feature type="domain" description="DUF5600" evidence="2">
    <location>
        <begin position="57"/>
        <end position="163"/>
    </location>
</feature>
<evidence type="ECO:0000259" key="2">
    <source>
        <dbReference type="Pfam" id="PF18150"/>
    </source>
</evidence>
<keyword evidence="4" id="KW-1185">Reference proteome</keyword>
<name>A0A183EGX5_9BILA</name>
<dbReference type="AlphaFoldDB" id="A0A183EGX5"/>
<evidence type="ECO:0000313" key="4">
    <source>
        <dbReference type="Proteomes" id="UP000271098"/>
    </source>
</evidence>
<evidence type="ECO:0000313" key="5">
    <source>
        <dbReference type="WBParaSite" id="GPUH_0002024101-mRNA-1"/>
    </source>
</evidence>
<evidence type="ECO:0000256" key="1">
    <source>
        <dbReference type="SAM" id="MobiDB-lite"/>
    </source>
</evidence>
<feature type="compositionally biased region" description="Basic and acidic residues" evidence="1">
    <location>
        <begin position="206"/>
        <end position="221"/>
    </location>
</feature>
<dbReference type="Proteomes" id="UP000271098">
    <property type="component" value="Unassembled WGS sequence"/>
</dbReference>
<reference evidence="3 4" key="2">
    <citation type="submission" date="2018-11" db="EMBL/GenBank/DDBJ databases">
        <authorList>
            <consortium name="Pathogen Informatics"/>
        </authorList>
    </citation>
    <scope>NUCLEOTIDE SEQUENCE [LARGE SCALE GENOMIC DNA]</scope>
</reference>
<accession>A0A183EGX5</accession>
<proteinExistence type="predicted"/>
<dbReference type="InterPro" id="IPR040990">
    <property type="entry name" value="DUF5600"/>
</dbReference>
<reference evidence="5" key="1">
    <citation type="submission" date="2016-06" db="UniProtKB">
        <authorList>
            <consortium name="WormBaseParasite"/>
        </authorList>
    </citation>
    <scope>IDENTIFICATION</scope>
</reference>
<feature type="compositionally biased region" description="Basic and acidic residues" evidence="1">
    <location>
        <begin position="231"/>
        <end position="333"/>
    </location>
</feature>
<dbReference type="EMBL" id="UYRT01089994">
    <property type="protein sequence ID" value="VDN35555.1"/>
    <property type="molecule type" value="Genomic_DNA"/>
</dbReference>